<dbReference type="OrthoDB" id="1769137at2"/>
<evidence type="ECO:0000256" key="1">
    <source>
        <dbReference type="ARBA" id="ARBA00018672"/>
    </source>
</evidence>
<dbReference type="GO" id="GO:0000160">
    <property type="term" value="P:phosphorelay signal transduction system"/>
    <property type="evidence" value="ECO:0007669"/>
    <property type="project" value="InterPro"/>
</dbReference>
<evidence type="ECO:0000313" key="7">
    <source>
        <dbReference type="Proteomes" id="UP000255036"/>
    </source>
</evidence>
<dbReference type="PANTHER" id="PTHR44591">
    <property type="entry name" value="STRESS RESPONSE REGULATOR PROTEIN 1"/>
    <property type="match status" value="1"/>
</dbReference>
<evidence type="ECO:0000256" key="2">
    <source>
        <dbReference type="ARBA" id="ARBA00022553"/>
    </source>
</evidence>
<comment type="function">
    <text evidence="3">May play the central regulatory role in sporulation. It may be an element of the effector pathway responsible for the activation of sporulation genes in response to nutritional stress. Spo0A may act in concert with spo0H (a sigma factor) to control the expression of some genes that are critical to the sporulation process.</text>
</comment>
<sequence length="347" mass="40488">MYEKYSVLFVDDEVYILNSLRRGFMDEEYQCYFANSGKQAIDIMEENEIHLIVTDMKMPIMTGLDLLNIVEKKWPRTVKIILTGYTQLPQILATINQVDIFKFVTKPWLLEELNRFIRKGLDYYILKEQNLEYQELLEKKNESYQNILKRMDFLIEDAKKRCQILGSCGKAIYGFQKRYSLRDRITFQNVFSVEEEIYEMICNAVVMEKKKCSAKELKILCQETIESIFEETTLECADDLNGNYEINVDMFKTAVLIILLIFEEEFRMSGIFGKIKCENKFKLSIISPKIQTIEEKSADDITSLDVKVEFAQCIISEILSQIPFKFQIIIAEGSLVIGFSLDNATIT</sequence>
<dbReference type="Gene3D" id="3.40.50.2300">
    <property type="match status" value="1"/>
</dbReference>
<dbReference type="RefSeq" id="WP_115482978.1">
    <property type="nucleotide sequence ID" value="NZ_QRCT01000049.1"/>
</dbReference>
<dbReference type="SUPFAM" id="SSF52172">
    <property type="entry name" value="CheY-like"/>
    <property type="match status" value="1"/>
</dbReference>
<dbReference type="AlphaFoldDB" id="A0A371ASM3"/>
<dbReference type="CDD" id="cd17569">
    <property type="entry name" value="REC_HupR-like"/>
    <property type="match status" value="1"/>
</dbReference>
<keyword evidence="7" id="KW-1185">Reference proteome</keyword>
<evidence type="ECO:0000259" key="5">
    <source>
        <dbReference type="PROSITE" id="PS50110"/>
    </source>
</evidence>
<dbReference type="InterPro" id="IPR050595">
    <property type="entry name" value="Bact_response_regulator"/>
</dbReference>
<dbReference type="Proteomes" id="UP000255036">
    <property type="component" value="Unassembled WGS sequence"/>
</dbReference>
<name>A0A371ASM3_9FIRM</name>
<proteinExistence type="predicted"/>
<feature type="domain" description="Response regulatory" evidence="5">
    <location>
        <begin position="6"/>
        <end position="121"/>
    </location>
</feature>
<gene>
    <name evidence="6" type="ORF">DWV06_14920</name>
</gene>
<dbReference type="PROSITE" id="PS50110">
    <property type="entry name" value="RESPONSE_REGULATORY"/>
    <property type="match status" value="1"/>
</dbReference>
<dbReference type="InterPro" id="IPR011006">
    <property type="entry name" value="CheY-like_superfamily"/>
</dbReference>
<comment type="caution">
    <text evidence="6">The sequence shown here is derived from an EMBL/GenBank/DDBJ whole genome shotgun (WGS) entry which is preliminary data.</text>
</comment>
<evidence type="ECO:0000256" key="3">
    <source>
        <dbReference type="ARBA" id="ARBA00024867"/>
    </source>
</evidence>
<keyword evidence="2 4" id="KW-0597">Phosphoprotein</keyword>
<dbReference type="PANTHER" id="PTHR44591:SF19">
    <property type="entry name" value="TWO-COMPONENT RESPONSE REGULATOR-RELATED"/>
    <property type="match status" value="1"/>
</dbReference>
<dbReference type="EMBL" id="QRCT01000049">
    <property type="protein sequence ID" value="RDU22568.1"/>
    <property type="molecule type" value="Genomic_DNA"/>
</dbReference>
<feature type="modified residue" description="4-aspartylphosphate" evidence="4">
    <location>
        <position position="55"/>
    </location>
</feature>
<evidence type="ECO:0000313" key="6">
    <source>
        <dbReference type="EMBL" id="RDU22568.1"/>
    </source>
</evidence>
<accession>A0A371ASM3</accession>
<dbReference type="SMART" id="SM00448">
    <property type="entry name" value="REC"/>
    <property type="match status" value="1"/>
</dbReference>
<dbReference type="Pfam" id="PF00072">
    <property type="entry name" value="Response_reg"/>
    <property type="match status" value="1"/>
</dbReference>
<organism evidence="6 7">
    <name type="scientific">Anaerosacchariphilus polymeriproducens</name>
    <dbReference type="NCBI Taxonomy" id="1812858"/>
    <lineage>
        <taxon>Bacteria</taxon>
        <taxon>Bacillati</taxon>
        <taxon>Bacillota</taxon>
        <taxon>Clostridia</taxon>
        <taxon>Lachnospirales</taxon>
        <taxon>Lachnospiraceae</taxon>
        <taxon>Anaerosacchariphilus</taxon>
    </lineage>
</organism>
<dbReference type="InterPro" id="IPR001789">
    <property type="entry name" value="Sig_transdc_resp-reg_receiver"/>
</dbReference>
<reference evidence="6 7" key="1">
    <citation type="submission" date="2018-07" db="EMBL/GenBank/DDBJ databases">
        <title>Anaerosacharophilus polymeroproducens gen. nov. sp. nov., an anaerobic bacterium isolated from salt field.</title>
        <authorList>
            <person name="Kim W."/>
            <person name="Yang S.-H."/>
            <person name="Oh J."/>
            <person name="Lee J.-H."/>
            <person name="Kwon K.K."/>
        </authorList>
    </citation>
    <scope>NUCLEOTIDE SEQUENCE [LARGE SCALE GENOMIC DNA]</scope>
    <source>
        <strain evidence="6 7">MCWD5</strain>
    </source>
</reference>
<protein>
    <recommendedName>
        <fullName evidence="1">Stage 0 sporulation protein A homolog</fullName>
    </recommendedName>
</protein>
<evidence type="ECO:0000256" key="4">
    <source>
        <dbReference type="PROSITE-ProRule" id="PRU00169"/>
    </source>
</evidence>